<dbReference type="RefSeq" id="WP_094855781.1">
    <property type="nucleotide sequence ID" value="NZ_NEVM01000005.1"/>
</dbReference>
<dbReference type="InterPro" id="IPR008773">
    <property type="entry name" value="PhnI"/>
</dbReference>
<proteinExistence type="predicted"/>
<evidence type="ECO:0000313" key="3">
    <source>
        <dbReference type="Proteomes" id="UP000216020"/>
    </source>
</evidence>
<dbReference type="AlphaFoldDB" id="A0A261S3K0"/>
<dbReference type="Proteomes" id="UP000216020">
    <property type="component" value="Unassembled WGS sequence"/>
</dbReference>
<dbReference type="EMBL" id="NEVM01000005">
    <property type="protein sequence ID" value="OZI31370.1"/>
    <property type="molecule type" value="Genomic_DNA"/>
</dbReference>
<dbReference type="PIRSF" id="PIRSF007313">
    <property type="entry name" value="PhnI"/>
    <property type="match status" value="1"/>
</dbReference>
<evidence type="ECO:0000313" key="2">
    <source>
        <dbReference type="EMBL" id="OZI31370.1"/>
    </source>
</evidence>
<comment type="caution">
    <text evidence="2">The sequence shown here is derived from an EMBL/GenBank/DDBJ whole genome shotgun (WGS) entry which is preliminary data.</text>
</comment>
<gene>
    <name evidence="2" type="ORF">CAL29_26010</name>
</gene>
<dbReference type="GO" id="GO:0016829">
    <property type="term" value="F:lyase activity"/>
    <property type="evidence" value="ECO:0007669"/>
    <property type="project" value="UniProtKB-KW"/>
</dbReference>
<dbReference type="GO" id="GO:0019634">
    <property type="term" value="P:organic phosphonate metabolic process"/>
    <property type="evidence" value="ECO:0007669"/>
    <property type="project" value="InterPro"/>
</dbReference>
<keyword evidence="3" id="KW-1185">Reference proteome</keyword>
<name>A0A261S3K0_9BORD</name>
<sequence>MYVAVKGGERAILNSYRMLDSFRRGDPAVPALTLAQIRAQMPLAVDRVMAEGSLYDPHLAALALKQAAGDVVEAVFLLRAYRTTLPRFGYSVPLETARMSLQRRISATFKDLPGGQVLGPTYDYTQRLLDFSLEDDAAPAPATRPPASEPLASGMPRVTDLLARESLMEPEEIPAGDPAPFDLTREPMAFPATRAARLQNLARADEGFLLAMGYSTQRGYGNTHPFVAEIRYGSVEVELYVEELGFAVTIGEIDVTECQMVSQFTGKAHQAPIFTRGYGLVFGYGERKAMSMSLIDRSLRARELGEAGTSPANDHEFVLYHSDNVEASGFTQHLKLPHYVDFQSSLALLRRLQAERAHGSVGGAPANAPADTDTDMDTATDAADGIPASTVAEDAGMQQA</sequence>
<dbReference type="Pfam" id="PF05861">
    <property type="entry name" value="PhnI"/>
    <property type="match status" value="1"/>
</dbReference>
<evidence type="ECO:0000256" key="1">
    <source>
        <dbReference type="SAM" id="MobiDB-lite"/>
    </source>
</evidence>
<organism evidence="2 3">
    <name type="scientific">Bordetella genomosp. 10</name>
    <dbReference type="NCBI Taxonomy" id="1416804"/>
    <lineage>
        <taxon>Bacteria</taxon>
        <taxon>Pseudomonadati</taxon>
        <taxon>Pseudomonadota</taxon>
        <taxon>Betaproteobacteria</taxon>
        <taxon>Burkholderiales</taxon>
        <taxon>Alcaligenaceae</taxon>
        <taxon>Bordetella</taxon>
    </lineage>
</organism>
<dbReference type="OrthoDB" id="9790536at2"/>
<keyword evidence="2" id="KW-0456">Lyase</keyword>
<protein>
    <submittedName>
        <fullName evidence="2">Carbon-phosphorus lyase complex subunit PhnI</fullName>
    </submittedName>
</protein>
<reference evidence="3" key="1">
    <citation type="submission" date="2017-05" db="EMBL/GenBank/DDBJ databases">
        <title>Complete and WGS of Bordetella genogroups.</title>
        <authorList>
            <person name="Spilker T."/>
            <person name="Lipuma J."/>
        </authorList>
    </citation>
    <scope>NUCLEOTIDE SEQUENCE [LARGE SCALE GENOMIC DNA]</scope>
    <source>
        <strain evidence="3">AU16122</strain>
    </source>
</reference>
<accession>A0A261S3K0</accession>
<feature type="region of interest" description="Disordered" evidence="1">
    <location>
        <begin position="359"/>
        <end position="382"/>
    </location>
</feature>